<dbReference type="Proteomes" id="UP000297299">
    <property type="component" value="Unassembled WGS sequence"/>
</dbReference>
<dbReference type="InterPro" id="IPR036396">
    <property type="entry name" value="Cyt_P450_sf"/>
</dbReference>
<evidence type="ECO:0000313" key="2">
    <source>
        <dbReference type="Proteomes" id="UP000297299"/>
    </source>
</evidence>
<organism evidence="1 2">
    <name type="scientific">Botryotinia calthae</name>
    <dbReference type="NCBI Taxonomy" id="38488"/>
    <lineage>
        <taxon>Eukaryota</taxon>
        <taxon>Fungi</taxon>
        <taxon>Dikarya</taxon>
        <taxon>Ascomycota</taxon>
        <taxon>Pezizomycotina</taxon>
        <taxon>Leotiomycetes</taxon>
        <taxon>Helotiales</taxon>
        <taxon>Sclerotiniaceae</taxon>
        <taxon>Botryotinia</taxon>
    </lineage>
</organism>
<evidence type="ECO:0000313" key="1">
    <source>
        <dbReference type="EMBL" id="TEY87489.1"/>
    </source>
</evidence>
<accession>A0A4Y8DKM7</accession>
<keyword evidence="2" id="KW-1185">Reference proteome</keyword>
<gene>
    <name evidence="1" type="ORF">BOTCAL_0001g00150</name>
</gene>
<dbReference type="GO" id="GO:0016705">
    <property type="term" value="F:oxidoreductase activity, acting on paired donors, with incorporation or reduction of molecular oxygen"/>
    <property type="evidence" value="ECO:0007669"/>
    <property type="project" value="InterPro"/>
</dbReference>
<reference evidence="1 2" key="1">
    <citation type="submission" date="2017-11" db="EMBL/GenBank/DDBJ databases">
        <title>Comparative genomics of Botrytis spp.</title>
        <authorList>
            <person name="Valero-Jimenez C.A."/>
            <person name="Tapia P."/>
            <person name="Veloso J."/>
            <person name="Silva-Moreno E."/>
            <person name="Staats M."/>
            <person name="Valdes J.H."/>
            <person name="Van Kan J.A.L."/>
        </authorList>
    </citation>
    <scope>NUCLEOTIDE SEQUENCE [LARGE SCALE GENOMIC DNA]</scope>
    <source>
        <strain evidence="1 2">MUCL2830</strain>
    </source>
</reference>
<dbReference type="GO" id="GO:0005506">
    <property type="term" value="F:iron ion binding"/>
    <property type="evidence" value="ECO:0007669"/>
    <property type="project" value="InterPro"/>
</dbReference>
<dbReference type="GO" id="GO:0004497">
    <property type="term" value="F:monooxygenase activity"/>
    <property type="evidence" value="ECO:0007669"/>
    <property type="project" value="InterPro"/>
</dbReference>
<dbReference type="STRING" id="38488.A0A4Y8DKM7"/>
<dbReference type="GO" id="GO:0020037">
    <property type="term" value="F:heme binding"/>
    <property type="evidence" value="ECO:0007669"/>
    <property type="project" value="InterPro"/>
</dbReference>
<dbReference type="EMBL" id="PHWZ01000001">
    <property type="protein sequence ID" value="TEY87489.1"/>
    <property type="molecule type" value="Genomic_DNA"/>
</dbReference>
<dbReference type="SUPFAM" id="SSF48264">
    <property type="entry name" value="Cytochrome P450"/>
    <property type="match status" value="1"/>
</dbReference>
<comment type="caution">
    <text evidence="1">The sequence shown here is derived from an EMBL/GenBank/DDBJ whole genome shotgun (WGS) entry which is preliminary data.</text>
</comment>
<sequence length="91" mass="10375">MTLTIPVMSDYQFSASEPLSVGGLHSYLGRPLAWIEMRLGVTRLLWTFYFSVDAEDEVDFNELTMIMLIQKAPMNLRAKIRPGISQRSHGK</sequence>
<name>A0A4Y8DKM7_9HELO</name>
<dbReference type="AlphaFoldDB" id="A0A4Y8DKM7"/>
<dbReference type="Gene3D" id="1.10.630.10">
    <property type="entry name" value="Cytochrome P450"/>
    <property type="match status" value="1"/>
</dbReference>
<proteinExistence type="predicted"/>
<protein>
    <submittedName>
        <fullName evidence="1">Uncharacterized protein</fullName>
    </submittedName>
</protein>